<dbReference type="Proteomes" id="UP000198555">
    <property type="component" value="Unassembled WGS sequence"/>
</dbReference>
<evidence type="ECO:0000313" key="2">
    <source>
        <dbReference type="Proteomes" id="UP000198555"/>
    </source>
</evidence>
<accession>A0A1H6KR63</accession>
<reference evidence="2" key="1">
    <citation type="submission" date="2016-10" db="EMBL/GenBank/DDBJ databases">
        <authorList>
            <person name="Varghese N."/>
            <person name="Submissions S."/>
        </authorList>
    </citation>
    <scope>NUCLEOTIDE SEQUENCE [LARGE SCALE GENOMIC DNA]</scope>
    <source>
        <strain evidence="2">DSM 19326</strain>
    </source>
</reference>
<organism evidence="1 2">
    <name type="scientific">Epilithonimonas hominis</name>
    <dbReference type="NCBI Taxonomy" id="420404"/>
    <lineage>
        <taxon>Bacteria</taxon>
        <taxon>Pseudomonadati</taxon>
        <taxon>Bacteroidota</taxon>
        <taxon>Flavobacteriia</taxon>
        <taxon>Flavobacteriales</taxon>
        <taxon>Weeksellaceae</taxon>
        <taxon>Chryseobacterium group</taxon>
        <taxon>Epilithonimonas</taxon>
    </lineage>
</organism>
<name>A0A1H6KR63_9FLAO</name>
<evidence type="ECO:0000313" key="1">
    <source>
        <dbReference type="EMBL" id="SEH75364.1"/>
    </source>
</evidence>
<dbReference type="EMBL" id="FNWX01000026">
    <property type="protein sequence ID" value="SEH75364.1"/>
    <property type="molecule type" value="Genomic_DNA"/>
</dbReference>
<dbReference type="STRING" id="420404.SAMN05421793_1266"/>
<evidence type="ECO:0008006" key="3">
    <source>
        <dbReference type="Google" id="ProtNLM"/>
    </source>
</evidence>
<proteinExistence type="predicted"/>
<protein>
    <recommendedName>
        <fullName evidence="3">Lipoprotein</fullName>
    </recommendedName>
</protein>
<dbReference type="AlphaFoldDB" id="A0A1H6KR63"/>
<gene>
    <name evidence="1" type="ORF">SAMN05421793_1266</name>
</gene>
<dbReference type="PROSITE" id="PS51257">
    <property type="entry name" value="PROKAR_LIPOPROTEIN"/>
    <property type="match status" value="1"/>
</dbReference>
<keyword evidence="2" id="KW-1185">Reference proteome</keyword>
<sequence>MILMKKFRLFLLIIPLILLSGCSIRTDFYIQNLKSEDQYIIIKYKIPIKNWPDYRTIKFQYINELKTPKEFDKIENKNVVDVKQIDDYTVEFIIPKQATVRIERTSNTYYYEYVKSFQLNGKDILFDEIVLQSKTKGPHRIFQIK</sequence>